<keyword evidence="3" id="KW-0964">Secreted</keyword>
<sequence>MGMKSVFTGIFLLSSIYLLFIHQFHNASAAPGNVNNLEAHRTRGRPFARLGSRGSGQYARIKPEPFGEFIVDDDDLFELSKRQTSDDYGHLRFGKRGEETFDDYGHMRFGRSGSE</sequence>
<evidence type="ECO:0000256" key="6">
    <source>
        <dbReference type="SAM" id="SignalP"/>
    </source>
</evidence>
<evidence type="ECO:0000256" key="3">
    <source>
        <dbReference type="ARBA" id="ARBA00022525"/>
    </source>
</evidence>
<dbReference type="AlphaFoldDB" id="A0A977XDP9"/>
<dbReference type="PROSITE" id="PS00259">
    <property type="entry name" value="GASTRIN"/>
    <property type="match status" value="1"/>
</dbReference>
<dbReference type="Pfam" id="PF08257">
    <property type="entry name" value="Sulfakinin"/>
    <property type="match status" value="2"/>
</dbReference>
<proteinExistence type="evidence at transcript level"/>
<comment type="subcellular location">
    <subcellularLocation>
        <location evidence="1">Secreted</location>
    </subcellularLocation>
</comment>
<feature type="signal peptide" evidence="6">
    <location>
        <begin position="1"/>
        <end position="29"/>
    </location>
</feature>
<evidence type="ECO:0000256" key="5">
    <source>
        <dbReference type="ARBA" id="ARBA00023320"/>
    </source>
</evidence>
<accession>A0A977XDP9</accession>
<keyword evidence="5" id="KW-0527">Neuropeptide</keyword>
<evidence type="ECO:0000256" key="1">
    <source>
        <dbReference type="ARBA" id="ARBA00004613"/>
    </source>
</evidence>
<keyword evidence="6" id="KW-0732">Signal</keyword>
<protein>
    <submittedName>
        <fullName evidence="7">Sulfakinin</fullName>
    </submittedName>
</protein>
<reference evidence="7" key="1">
    <citation type="journal article" date="2022" name="J. Proteome Res.">
        <title>Neuropeptidomes of Tenebrio molitor L. and Zophobas atratus Fab. (Coleoptera, Polyphaga: Tenebrionidae).</title>
        <authorList>
            <person name="Marciniak P."/>
            <person name="Pacholska-Bogalska J."/>
            <person name="Ragionieri L."/>
        </authorList>
    </citation>
    <scope>NUCLEOTIDE SEQUENCE</scope>
    <source>
        <strain evidence="7">DN86368_c0_g1_i1</strain>
    </source>
</reference>
<comment type="similarity">
    <text evidence="2">Belongs to the gastrin/cholecystokinin family.</text>
</comment>
<feature type="chain" id="PRO_5036788093" evidence="6">
    <location>
        <begin position="30"/>
        <end position="115"/>
    </location>
</feature>
<dbReference type="EMBL" id="ON155960">
    <property type="protein sequence ID" value="UXO98098.1"/>
    <property type="molecule type" value="mRNA"/>
</dbReference>
<evidence type="ECO:0000313" key="7">
    <source>
        <dbReference type="EMBL" id="UXO98098.1"/>
    </source>
</evidence>
<keyword evidence="4" id="KW-0027">Amidation</keyword>
<dbReference type="InterPro" id="IPR013259">
    <property type="entry name" value="Sulfakinin"/>
</dbReference>
<dbReference type="InterPro" id="IPR013152">
    <property type="entry name" value="Gastrin/cholecystokinin_CS"/>
</dbReference>
<organism evidence="7">
    <name type="scientific">Zophobas atratus</name>
    <name type="common">Giant mealworm beetle</name>
    <name type="synonym">Zophobas rugipes</name>
    <dbReference type="NCBI Taxonomy" id="7074"/>
    <lineage>
        <taxon>Eukaryota</taxon>
        <taxon>Metazoa</taxon>
        <taxon>Ecdysozoa</taxon>
        <taxon>Arthropoda</taxon>
        <taxon>Hexapoda</taxon>
        <taxon>Insecta</taxon>
        <taxon>Pterygota</taxon>
        <taxon>Neoptera</taxon>
        <taxon>Endopterygota</taxon>
        <taxon>Coleoptera</taxon>
        <taxon>Polyphaga</taxon>
        <taxon>Cucujiformia</taxon>
        <taxon>Tenebrionidae</taxon>
        <taxon>Zophobas</taxon>
    </lineage>
</organism>
<evidence type="ECO:0000256" key="4">
    <source>
        <dbReference type="ARBA" id="ARBA00022815"/>
    </source>
</evidence>
<dbReference type="GO" id="GO:0007218">
    <property type="term" value="P:neuropeptide signaling pathway"/>
    <property type="evidence" value="ECO:0007669"/>
    <property type="project" value="UniProtKB-KW"/>
</dbReference>
<dbReference type="GO" id="GO:0005576">
    <property type="term" value="C:extracellular region"/>
    <property type="evidence" value="ECO:0007669"/>
    <property type="project" value="UniProtKB-SubCell"/>
</dbReference>
<name>A0A977XDP9_ZOPAT</name>
<evidence type="ECO:0000256" key="2">
    <source>
        <dbReference type="ARBA" id="ARBA00006273"/>
    </source>
</evidence>